<dbReference type="InterPro" id="IPR018708">
    <property type="entry name" value="DUF2225"/>
</dbReference>
<comment type="caution">
    <text evidence="1">The sequence shown here is derived from an EMBL/GenBank/DDBJ whole genome shotgun (WGS) entry which is preliminary data.</text>
</comment>
<dbReference type="EMBL" id="WKKI01000029">
    <property type="protein sequence ID" value="MRX73212.1"/>
    <property type="molecule type" value="Genomic_DNA"/>
</dbReference>
<gene>
    <name evidence="1" type="ORF">GJU40_13770</name>
</gene>
<dbReference type="Proteomes" id="UP000448867">
    <property type="component" value="Unassembled WGS sequence"/>
</dbReference>
<reference evidence="1 2" key="1">
    <citation type="submission" date="2019-11" db="EMBL/GenBank/DDBJ databases">
        <title>Bacillus lacus genome.</title>
        <authorList>
            <person name="Allen C.J."/>
            <person name="Newman J.D."/>
        </authorList>
    </citation>
    <scope>NUCLEOTIDE SEQUENCE [LARGE SCALE GENOMIC DNA]</scope>
    <source>
        <strain evidence="1 2">KCTC 33946</strain>
    </source>
</reference>
<keyword evidence="2" id="KW-1185">Reference proteome</keyword>
<name>A0A7X2J162_9BACI</name>
<accession>A0A7X2J162</accession>
<dbReference type="OrthoDB" id="9780343at2"/>
<proteinExistence type="predicted"/>
<sequence>MTVNASEYLYDKQLNCPVCMKFFQTKKVRSSKIRILSHDTDFCSHYLDNDCNPLFYYVNVCPSCGYAYSDHSQLTLTSAAKAAIHNHISSKWNGSDYGIIRSKLQAIQAYKLGILSASLSNELHIIKAGMFLRLAWLYRTLFDNGAEEEKRFMSAALQEYIQSYMNLDFETAGYSETRLLYLIGELSRRTGNKQQATIYFSRIIQNQSSIKEKRLILMAKERWQDVRNGLIGGEALTSAEDSVDIHR</sequence>
<evidence type="ECO:0000313" key="1">
    <source>
        <dbReference type="EMBL" id="MRX73212.1"/>
    </source>
</evidence>
<organism evidence="1 2">
    <name type="scientific">Metabacillus lacus</name>
    <dbReference type="NCBI Taxonomy" id="1983721"/>
    <lineage>
        <taxon>Bacteria</taxon>
        <taxon>Bacillati</taxon>
        <taxon>Bacillota</taxon>
        <taxon>Bacilli</taxon>
        <taxon>Bacillales</taxon>
        <taxon>Bacillaceae</taxon>
        <taxon>Metabacillus</taxon>
    </lineage>
</organism>
<dbReference type="AlphaFoldDB" id="A0A7X2J162"/>
<dbReference type="Pfam" id="PF09986">
    <property type="entry name" value="DUF2225"/>
    <property type="match status" value="1"/>
</dbReference>
<protein>
    <submittedName>
        <fullName evidence="1">DUF2225 domain-containing protein</fullName>
    </submittedName>
</protein>
<evidence type="ECO:0000313" key="2">
    <source>
        <dbReference type="Proteomes" id="UP000448867"/>
    </source>
</evidence>